<dbReference type="GO" id="GO:0005577">
    <property type="term" value="C:fibrinogen complex"/>
    <property type="evidence" value="ECO:0007669"/>
    <property type="project" value="TreeGrafter"/>
</dbReference>
<evidence type="ECO:0000259" key="4">
    <source>
        <dbReference type="PROSITE" id="PS51406"/>
    </source>
</evidence>
<dbReference type="InterPro" id="IPR036056">
    <property type="entry name" value="Fibrinogen-like_C"/>
</dbReference>
<evidence type="ECO:0000313" key="5">
    <source>
        <dbReference type="EMBL" id="RMX47536.1"/>
    </source>
</evidence>
<dbReference type="Gene3D" id="3.90.215.10">
    <property type="entry name" value="Gamma Fibrinogen, chain A, domain 1"/>
    <property type="match status" value="1"/>
</dbReference>
<dbReference type="STRING" id="46731.A0A3M6U1R1"/>
<dbReference type="PROSITE" id="PS51406">
    <property type="entry name" value="FIBRINOGEN_C_2"/>
    <property type="match status" value="1"/>
</dbReference>
<comment type="caution">
    <text evidence="5">The sequence shown here is derived from an EMBL/GenBank/DDBJ whole genome shotgun (WGS) entry which is preliminary data.</text>
</comment>
<dbReference type="PANTHER" id="PTHR47221:SF7">
    <property type="entry name" value="FIBRINOGEN BETA CHAIN"/>
    <property type="match status" value="1"/>
</dbReference>
<dbReference type="InterPro" id="IPR020837">
    <property type="entry name" value="Fibrinogen_CS"/>
</dbReference>
<accession>A0A3M6U1R1</accession>
<dbReference type="AlphaFoldDB" id="A0A3M6U1R1"/>
<dbReference type="InterPro" id="IPR037579">
    <property type="entry name" value="FIB_ANG-like"/>
</dbReference>
<dbReference type="SUPFAM" id="SSF56496">
    <property type="entry name" value="Fibrinogen C-terminal domain-like"/>
    <property type="match status" value="1"/>
</dbReference>
<dbReference type="Pfam" id="PF00147">
    <property type="entry name" value="Fibrinogen_C"/>
    <property type="match status" value="1"/>
</dbReference>
<dbReference type="GO" id="GO:0005201">
    <property type="term" value="F:extracellular matrix structural constituent"/>
    <property type="evidence" value="ECO:0007669"/>
    <property type="project" value="TreeGrafter"/>
</dbReference>
<name>A0A3M6U1R1_POCDA</name>
<dbReference type="GO" id="GO:0030674">
    <property type="term" value="F:protein-macromolecule adaptor activity"/>
    <property type="evidence" value="ECO:0007669"/>
    <property type="project" value="TreeGrafter"/>
</dbReference>
<comment type="subcellular location">
    <subcellularLocation>
        <location evidence="1">Secreted</location>
    </subcellularLocation>
</comment>
<dbReference type="EMBL" id="RCHS01002416">
    <property type="protein sequence ID" value="RMX47536.1"/>
    <property type="molecule type" value="Genomic_DNA"/>
</dbReference>
<feature type="domain" description="Fibrinogen C-terminal" evidence="4">
    <location>
        <begin position="1"/>
        <end position="110"/>
    </location>
</feature>
<evidence type="ECO:0000256" key="1">
    <source>
        <dbReference type="ARBA" id="ARBA00004613"/>
    </source>
</evidence>
<evidence type="ECO:0000256" key="3">
    <source>
        <dbReference type="ARBA" id="ARBA00023157"/>
    </source>
</evidence>
<organism evidence="5 6">
    <name type="scientific">Pocillopora damicornis</name>
    <name type="common">Cauliflower coral</name>
    <name type="synonym">Millepora damicornis</name>
    <dbReference type="NCBI Taxonomy" id="46731"/>
    <lineage>
        <taxon>Eukaryota</taxon>
        <taxon>Metazoa</taxon>
        <taxon>Cnidaria</taxon>
        <taxon>Anthozoa</taxon>
        <taxon>Hexacorallia</taxon>
        <taxon>Scleractinia</taxon>
        <taxon>Astrocoeniina</taxon>
        <taxon>Pocilloporidae</taxon>
        <taxon>Pocillopora</taxon>
    </lineage>
</organism>
<keyword evidence="2" id="KW-0964">Secreted</keyword>
<dbReference type="OrthoDB" id="5974161at2759"/>
<dbReference type="Proteomes" id="UP000275408">
    <property type="component" value="Unassembled WGS sequence"/>
</dbReference>
<keyword evidence="3" id="KW-1015">Disulfide bond</keyword>
<proteinExistence type="predicted"/>
<evidence type="ECO:0000256" key="2">
    <source>
        <dbReference type="ARBA" id="ARBA00022525"/>
    </source>
</evidence>
<dbReference type="PANTHER" id="PTHR47221">
    <property type="entry name" value="FIBRINOGEN ALPHA CHAIN"/>
    <property type="match status" value="1"/>
</dbReference>
<dbReference type="InterPro" id="IPR014716">
    <property type="entry name" value="Fibrinogen_a/b/g_C_1"/>
</dbReference>
<dbReference type="InterPro" id="IPR002181">
    <property type="entry name" value="Fibrinogen_a/b/g_C_dom"/>
</dbReference>
<dbReference type="SMART" id="SM00186">
    <property type="entry name" value="FBG"/>
    <property type="match status" value="1"/>
</dbReference>
<gene>
    <name evidence="5" type="ORF">pdam_00002182</name>
</gene>
<reference evidence="5 6" key="1">
    <citation type="journal article" date="2018" name="Sci. Rep.">
        <title>Comparative analysis of the Pocillopora damicornis genome highlights role of immune system in coral evolution.</title>
        <authorList>
            <person name="Cunning R."/>
            <person name="Bay R.A."/>
            <person name="Gillette P."/>
            <person name="Baker A.C."/>
            <person name="Traylor-Knowles N."/>
        </authorList>
    </citation>
    <scope>NUCLEOTIDE SEQUENCE [LARGE SCALE GENOMIC DNA]</scope>
    <source>
        <strain evidence="5">RSMAS</strain>
        <tissue evidence="5">Whole animal</tissue>
    </source>
</reference>
<keyword evidence="6" id="KW-1185">Reference proteome</keyword>
<protein>
    <recommendedName>
        <fullName evidence="4">Fibrinogen C-terminal domain-containing protein</fullName>
    </recommendedName>
</protein>
<dbReference type="PROSITE" id="PS00514">
    <property type="entry name" value="FIBRINOGEN_C_1"/>
    <property type="match status" value="1"/>
</dbReference>
<dbReference type="GO" id="GO:0034116">
    <property type="term" value="P:positive regulation of heterotypic cell-cell adhesion"/>
    <property type="evidence" value="ECO:0007669"/>
    <property type="project" value="TreeGrafter"/>
</dbReference>
<evidence type="ECO:0000313" key="6">
    <source>
        <dbReference type="Proteomes" id="UP000275408"/>
    </source>
</evidence>
<sequence length="110" mass="12276">MEDYEGDRRFAKYTTFAVAGESDNYRVTIDGYRGTGGDALLSLNKPIRNMRFTTKDKDNDVKSSGNCALNNKGGWWYNSCHNANPNGLYKGGGNAQDETFLDIDDELSFN</sequence>